<evidence type="ECO:0000313" key="2">
    <source>
        <dbReference type="Proteomes" id="UP001056120"/>
    </source>
</evidence>
<keyword evidence="2" id="KW-1185">Reference proteome</keyword>
<dbReference type="Proteomes" id="UP001056120">
    <property type="component" value="Linkage Group LG20"/>
</dbReference>
<comment type="caution">
    <text evidence="1">The sequence shown here is derived from an EMBL/GenBank/DDBJ whole genome shotgun (WGS) entry which is preliminary data.</text>
</comment>
<protein>
    <submittedName>
        <fullName evidence="1">Uncharacterized protein</fullName>
    </submittedName>
</protein>
<organism evidence="1 2">
    <name type="scientific">Smallanthus sonchifolius</name>
    <dbReference type="NCBI Taxonomy" id="185202"/>
    <lineage>
        <taxon>Eukaryota</taxon>
        <taxon>Viridiplantae</taxon>
        <taxon>Streptophyta</taxon>
        <taxon>Embryophyta</taxon>
        <taxon>Tracheophyta</taxon>
        <taxon>Spermatophyta</taxon>
        <taxon>Magnoliopsida</taxon>
        <taxon>eudicotyledons</taxon>
        <taxon>Gunneridae</taxon>
        <taxon>Pentapetalae</taxon>
        <taxon>asterids</taxon>
        <taxon>campanulids</taxon>
        <taxon>Asterales</taxon>
        <taxon>Asteraceae</taxon>
        <taxon>Asteroideae</taxon>
        <taxon>Heliantheae alliance</taxon>
        <taxon>Millerieae</taxon>
        <taxon>Smallanthus</taxon>
    </lineage>
</organism>
<reference evidence="2" key="1">
    <citation type="journal article" date="2022" name="Mol. Ecol. Resour.">
        <title>The genomes of chicory, endive, great burdock and yacon provide insights into Asteraceae palaeo-polyploidization history and plant inulin production.</title>
        <authorList>
            <person name="Fan W."/>
            <person name="Wang S."/>
            <person name="Wang H."/>
            <person name="Wang A."/>
            <person name="Jiang F."/>
            <person name="Liu H."/>
            <person name="Zhao H."/>
            <person name="Xu D."/>
            <person name="Zhang Y."/>
        </authorList>
    </citation>
    <scope>NUCLEOTIDE SEQUENCE [LARGE SCALE GENOMIC DNA]</scope>
    <source>
        <strain evidence="2">cv. Yunnan</strain>
    </source>
</reference>
<gene>
    <name evidence="1" type="ORF">L1987_60469</name>
</gene>
<proteinExistence type="predicted"/>
<name>A0ACB9D847_9ASTR</name>
<dbReference type="EMBL" id="CM042037">
    <property type="protein sequence ID" value="KAI3742774.1"/>
    <property type="molecule type" value="Genomic_DNA"/>
</dbReference>
<sequence length="787" mass="87621">MILFQSSLTEEAMAENERTIYVILYVNSKKKPEVAEANDHLAVSFEHHITIDQPEKLSRIKNISKIVRKKSLLTLQEVGGLGGVVDAIGTDLEKGISDQEALHRQQELSLSLAHTRTFFHLVWEEVKSKTVLLLFLAVALSIVIGINEGGLHDGWTDGVLVLIAIILQVFFASIRKYRKEQRARKKLLKQQSKEGSVWEFRVIRGGETKDIGESELVCGDLVLLKKGCQVPADGLFVKGEDLELDYGSESYITNEHNPFLSYGERVINGDAWMVVTSTYMMMSKGTCDPNTRFKLATHLNKLNTCMHYTQIVISFLIVLVLFLRYKAGKIDDVNIYRPESMAKPANIRSFSHTLRKIIKESKDSTKGLTKLLSLSLVGLTEGVPFVVSLAIVYWNKRLSGKATEKDSLCTSKMAAVTKICTDTLGEFTEDKMEIIEAVASCKERGIEIIFVSSKKSPVPEDITLPYGLTTNDAPQSSVLTGEDFRKYTDKERLENVDKIRVLGEAFSSDKLLLVETLREKGDVVAFLGQRTDEAPTLMRADVGIAMGRQSSEKAIESSDIMILNGGFAQIISMVDSGKCIYLNIQSFLQLVLITTISTTLINFIQTAAWGDASLTIVQSVCVNLAVLFLGGLALLTKPSVDKPVSFVPITCGRSIITAQMTRNILLQVLYQVICLVIIQTKGSGFVGSSQHMKTVVRNIFVICQFFNIFNARELQKKNFFRGTHRHKEFWVATTAFMVLHAAFVAGQDILGYGTRLNLKLWVGCVLVGVMSWLVDWLGKCISCMVHH</sequence>
<reference evidence="1 2" key="2">
    <citation type="journal article" date="2022" name="Mol. Ecol. Resour.">
        <title>The genomes of chicory, endive, great burdock and yacon provide insights into Asteraceae paleo-polyploidization history and plant inulin production.</title>
        <authorList>
            <person name="Fan W."/>
            <person name="Wang S."/>
            <person name="Wang H."/>
            <person name="Wang A."/>
            <person name="Jiang F."/>
            <person name="Liu H."/>
            <person name="Zhao H."/>
            <person name="Xu D."/>
            <person name="Zhang Y."/>
        </authorList>
    </citation>
    <scope>NUCLEOTIDE SEQUENCE [LARGE SCALE GENOMIC DNA]</scope>
    <source>
        <strain evidence="2">cv. Yunnan</strain>
        <tissue evidence="1">Leaves</tissue>
    </source>
</reference>
<evidence type="ECO:0000313" key="1">
    <source>
        <dbReference type="EMBL" id="KAI3742774.1"/>
    </source>
</evidence>
<accession>A0ACB9D847</accession>